<feature type="compositionally biased region" description="Low complexity" evidence="1">
    <location>
        <begin position="220"/>
        <end position="245"/>
    </location>
</feature>
<evidence type="ECO:0000313" key="2">
    <source>
        <dbReference type="EMBL" id="KDR67725.1"/>
    </source>
</evidence>
<reference evidence="3" key="1">
    <citation type="journal article" date="2014" name="Proc. Natl. Acad. Sci. U.S.A.">
        <title>Extensive sampling of basidiomycete genomes demonstrates inadequacy of the white-rot/brown-rot paradigm for wood decay fungi.</title>
        <authorList>
            <person name="Riley R."/>
            <person name="Salamov A.A."/>
            <person name="Brown D.W."/>
            <person name="Nagy L.G."/>
            <person name="Floudas D."/>
            <person name="Held B.W."/>
            <person name="Levasseur A."/>
            <person name="Lombard V."/>
            <person name="Morin E."/>
            <person name="Otillar R."/>
            <person name="Lindquist E.A."/>
            <person name="Sun H."/>
            <person name="LaButti K.M."/>
            <person name="Schmutz J."/>
            <person name="Jabbour D."/>
            <person name="Luo H."/>
            <person name="Baker S.E."/>
            <person name="Pisabarro A.G."/>
            <person name="Walton J.D."/>
            <person name="Blanchette R.A."/>
            <person name="Henrissat B."/>
            <person name="Martin F."/>
            <person name="Cullen D."/>
            <person name="Hibbett D.S."/>
            <person name="Grigoriev I.V."/>
        </authorList>
    </citation>
    <scope>NUCLEOTIDE SEQUENCE [LARGE SCALE GENOMIC DNA]</scope>
    <source>
        <strain evidence="3">CBS 339.88</strain>
    </source>
</reference>
<keyword evidence="3" id="KW-1185">Reference proteome</keyword>
<dbReference type="HOGENOM" id="CLU_1015807_0_0_1"/>
<protein>
    <submittedName>
        <fullName evidence="2">Uncharacterized protein</fullName>
    </submittedName>
</protein>
<sequence length="274" mass="29751">MPQPARPYTLSDVHLARLGLLSQPTPHARRAASQRGRENRRGRISALLLLDWDNDRLMGMATEAEADMGSNNITLYFHTSAIPSGAGASGKLEAKLKLKLEEDNVVAAGAAITHADTAKTPSAEDAVLSFSLSKARNALATSIDATQSAFSIPKAIPPPSSLFAKPDHRVGPPQMPKLLPCLPPCLLLVRYRRRYRLRRSQGGPLLQPPHRRKGSSANINSRANTSMNTNTNTNTNTNASTRCSSPNPRLHRSNVDLNMHMPVLFEKQAPAPHA</sequence>
<accession>A0A067S9Z9</accession>
<dbReference type="EMBL" id="KL142413">
    <property type="protein sequence ID" value="KDR67725.1"/>
    <property type="molecule type" value="Genomic_DNA"/>
</dbReference>
<evidence type="ECO:0000256" key="1">
    <source>
        <dbReference type="SAM" id="MobiDB-lite"/>
    </source>
</evidence>
<name>A0A067S9Z9_GALM3</name>
<proteinExistence type="predicted"/>
<evidence type="ECO:0000313" key="3">
    <source>
        <dbReference type="Proteomes" id="UP000027222"/>
    </source>
</evidence>
<dbReference type="Proteomes" id="UP000027222">
    <property type="component" value="Unassembled WGS sequence"/>
</dbReference>
<gene>
    <name evidence="2" type="ORF">GALMADRAFT_146997</name>
</gene>
<dbReference type="AlphaFoldDB" id="A0A067S9Z9"/>
<feature type="region of interest" description="Disordered" evidence="1">
    <location>
        <begin position="199"/>
        <end position="247"/>
    </location>
</feature>
<organism evidence="2 3">
    <name type="scientific">Galerina marginata (strain CBS 339.88)</name>
    <dbReference type="NCBI Taxonomy" id="685588"/>
    <lineage>
        <taxon>Eukaryota</taxon>
        <taxon>Fungi</taxon>
        <taxon>Dikarya</taxon>
        <taxon>Basidiomycota</taxon>
        <taxon>Agaricomycotina</taxon>
        <taxon>Agaricomycetes</taxon>
        <taxon>Agaricomycetidae</taxon>
        <taxon>Agaricales</taxon>
        <taxon>Agaricineae</taxon>
        <taxon>Strophariaceae</taxon>
        <taxon>Galerina</taxon>
    </lineage>
</organism>